<evidence type="ECO:0000313" key="2">
    <source>
        <dbReference type="Proteomes" id="UP000306145"/>
    </source>
</evidence>
<comment type="caution">
    <text evidence="1">The sequence shown here is derived from an EMBL/GenBank/DDBJ whole genome shotgun (WGS) entry which is preliminary data.</text>
</comment>
<organism evidence="1 2">
    <name type="scientific">Micromonospora orduensis</name>
    <dbReference type="NCBI Taxonomy" id="1420891"/>
    <lineage>
        <taxon>Bacteria</taxon>
        <taxon>Bacillati</taxon>
        <taxon>Actinomycetota</taxon>
        <taxon>Actinomycetes</taxon>
        <taxon>Micromonosporales</taxon>
        <taxon>Micromonosporaceae</taxon>
        <taxon>Micromonospora</taxon>
    </lineage>
</organism>
<name>A0A5C4QZ53_9ACTN</name>
<sequence length="130" mass="14929">MVEPVRGDIADVFHGRADDPLRRWAEGRAVLRSDNAPLERTIRQSRDDLTALRLDLEVRGQRILLPGAGLPWFLTVFGRDTLITRTRRLSRGPRWRRARCWHWPASRATRVTTSPTRSPARSCTRYAVAS</sequence>
<keyword evidence="2" id="KW-1185">Reference proteome</keyword>
<reference evidence="1 2" key="1">
    <citation type="submission" date="2019-06" db="EMBL/GenBank/DDBJ databases">
        <title>Micromonospora ordensis sp. nov., isolated from deep marine sediment.</title>
        <authorList>
            <person name="Veyisoglu A."/>
            <person name="Carro L."/>
            <person name="Klenk H.-P."/>
            <person name="Sahin N."/>
        </authorList>
    </citation>
    <scope>NUCLEOTIDE SEQUENCE [LARGE SCALE GENOMIC DNA]</scope>
    <source>
        <strain evidence="1 2">S2509</strain>
    </source>
</reference>
<accession>A0A5C4QZ53</accession>
<evidence type="ECO:0000313" key="1">
    <source>
        <dbReference type="EMBL" id="TNH31264.1"/>
    </source>
</evidence>
<gene>
    <name evidence="1" type="ORF">FHG89_03210</name>
</gene>
<protein>
    <submittedName>
        <fullName evidence="1">Uncharacterized protein</fullName>
    </submittedName>
</protein>
<dbReference type="AlphaFoldDB" id="A0A5C4QZ53"/>
<dbReference type="OrthoDB" id="9759959at2"/>
<dbReference type="EMBL" id="VDFY01000080">
    <property type="protein sequence ID" value="TNH31264.1"/>
    <property type="molecule type" value="Genomic_DNA"/>
</dbReference>
<proteinExistence type="predicted"/>
<dbReference type="Proteomes" id="UP000306145">
    <property type="component" value="Unassembled WGS sequence"/>
</dbReference>